<dbReference type="Pfam" id="PF13155">
    <property type="entry name" value="Toprim_2"/>
    <property type="match status" value="1"/>
</dbReference>
<keyword evidence="3" id="KW-0808">Transferase</keyword>
<organism evidence="11">
    <name type="scientific">uncultured Desulfobacterium sp</name>
    <dbReference type="NCBI Taxonomy" id="201089"/>
    <lineage>
        <taxon>Bacteria</taxon>
        <taxon>Pseudomonadati</taxon>
        <taxon>Thermodesulfobacteriota</taxon>
        <taxon>Desulfobacteria</taxon>
        <taxon>Desulfobacterales</taxon>
        <taxon>Desulfobacteriaceae</taxon>
        <taxon>Desulfobacterium</taxon>
        <taxon>environmental samples</taxon>
    </lineage>
</organism>
<dbReference type="GO" id="GO:0008270">
    <property type="term" value="F:zinc ion binding"/>
    <property type="evidence" value="ECO:0007669"/>
    <property type="project" value="UniProtKB-KW"/>
</dbReference>
<dbReference type="GO" id="GO:0003899">
    <property type="term" value="F:DNA-directed RNA polymerase activity"/>
    <property type="evidence" value="ECO:0007669"/>
    <property type="project" value="InterPro"/>
</dbReference>
<gene>
    <name evidence="11" type="ORF">N47_G32510</name>
</gene>
<dbReference type="InterPro" id="IPR050219">
    <property type="entry name" value="DnaG_primase"/>
</dbReference>
<feature type="domain" description="Toprim" evidence="10">
    <location>
        <begin position="317"/>
        <end position="398"/>
    </location>
</feature>
<sequence length="612" mass="70579">MNSKKFDHIQLKSETYLEQIIHFAESLLGVKFHSTGDKRYSAYCPFHSDNKDSFRVYVNGKDEVRFHCFGACHSDWDIYEIIMLRNKCGFKEAQKVWSEYLGIKDFSPFNGKSSHIPEPDTEHEPDDDVSFAEPEVDNEIITALDEGANFYNKLLLSNEEKFKDIFAYLLRRGVGKELISKFNIGYAPPYSDELYEGRALIYNFLSRFEDDYKTFNPFFKASLVRLLNDETSKAYFYYRSQIDFSKKDMFSNSNGDYFAGKIIFPIYNIDGSIAGIIGRRPDNRGMRWMKTKTDTSMSTKSWLYGIDKASRYIKQYRAVILVEGIFDYFAFYNILQDQEKPIVLSTLGSHLTKEALNILKSLGVKHFVVAYDGDEAGRKGILKIASEVEGKVYFLGGLKEGQDPYDMLKHAVNAINGFSLDRLMTSASKMQEKTDKPVNIHIMSRGSSKRSDVVFEATDTGNTYDFLKGKSDAKEFIYDVNDFLPLLAYDHSNKVMLDENLQQIIKLLEARPEKPKSEKVFTIPVNFLKTEGYDDLGQALILWIRLVIEQQTRKRKIAETDETLADWLKTSRQTISKHKTRLKSLGFLNIDASKKLQKLSVRYFSKETVYTE</sequence>
<dbReference type="Gene3D" id="3.90.580.10">
    <property type="entry name" value="Zinc finger, CHC2-type domain"/>
    <property type="match status" value="1"/>
</dbReference>
<dbReference type="SUPFAM" id="SSF57783">
    <property type="entry name" value="Zinc beta-ribbon"/>
    <property type="match status" value="1"/>
</dbReference>
<evidence type="ECO:0000256" key="6">
    <source>
        <dbReference type="ARBA" id="ARBA00022723"/>
    </source>
</evidence>
<dbReference type="SMART" id="SM00400">
    <property type="entry name" value="ZnF_CHCC"/>
    <property type="match status" value="1"/>
</dbReference>
<dbReference type="GO" id="GO:0005737">
    <property type="term" value="C:cytoplasm"/>
    <property type="evidence" value="ECO:0007669"/>
    <property type="project" value="TreeGrafter"/>
</dbReference>
<dbReference type="InterPro" id="IPR002694">
    <property type="entry name" value="Znf_CHC2"/>
</dbReference>
<keyword evidence="7" id="KW-0863">Zinc-finger</keyword>
<evidence type="ECO:0000256" key="7">
    <source>
        <dbReference type="ARBA" id="ARBA00022771"/>
    </source>
</evidence>
<dbReference type="Gene3D" id="3.40.1360.10">
    <property type="match status" value="1"/>
</dbReference>
<evidence type="ECO:0000256" key="3">
    <source>
        <dbReference type="ARBA" id="ARBA00022679"/>
    </source>
</evidence>
<keyword evidence="5" id="KW-0235">DNA replication</keyword>
<dbReference type="InterPro" id="IPR013264">
    <property type="entry name" value="DNAG_N"/>
</dbReference>
<protein>
    <recommendedName>
        <fullName evidence="10">Toprim domain-containing protein</fullName>
    </recommendedName>
</protein>
<keyword evidence="9" id="KW-0804">Transcription</keyword>
<dbReference type="PROSITE" id="PS50880">
    <property type="entry name" value="TOPRIM"/>
    <property type="match status" value="1"/>
</dbReference>
<proteinExistence type="predicted"/>
<dbReference type="SMART" id="SM00493">
    <property type="entry name" value="TOPRIM"/>
    <property type="match status" value="1"/>
</dbReference>
<evidence type="ECO:0000256" key="4">
    <source>
        <dbReference type="ARBA" id="ARBA00022695"/>
    </source>
</evidence>
<dbReference type="Pfam" id="PF01807">
    <property type="entry name" value="Zn_ribbon_DnaG"/>
    <property type="match status" value="1"/>
</dbReference>
<dbReference type="PANTHER" id="PTHR30313:SF2">
    <property type="entry name" value="DNA PRIMASE"/>
    <property type="match status" value="1"/>
</dbReference>
<keyword evidence="6" id="KW-0479">Metal-binding</keyword>
<dbReference type="GO" id="GO:0003677">
    <property type="term" value="F:DNA binding"/>
    <property type="evidence" value="ECO:0007669"/>
    <property type="project" value="InterPro"/>
</dbReference>
<dbReference type="InterPro" id="IPR006171">
    <property type="entry name" value="TOPRIM_dom"/>
</dbReference>
<evidence type="ECO:0000259" key="10">
    <source>
        <dbReference type="PROSITE" id="PS50880"/>
    </source>
</evidence>
<name>E1YBI3_9BACT</name>
<evidence type="ECO:0000256" key="1">
    <source>
        <dbReference type="ARBA" id="ARBA00022478"/>
    </source>
</evidence>
<dbReference type="AlphaFoldDB" id="E1YBI3"/>
<dbReference type="InterPro" id="IPR037068">
    <property type="entry name" value="DNA_primase_core_N_sf"/>
</dbReference>
<reference evidence="11" key="1">
    <citation type="journal article" date="2011" name="Environ. Microbiol.">
        <title>Genomic insights into the metabolic potential of the polycyclic aromatic hydrocarbon degrading sulfate-reducing Deltaproteobacterium N47.</title>
        <authorList>
            <person name="Bergmann F."/>
            <person name="Selesi D."/>
            <person name="Weinmaier T."/>
            <person name="Tischler P."/>
            <person name="Rattei T."/>
            <person name="Meckenstock R.U."/>
        </authorList>
    </citation>
    <scope>NUCLEOTIDE SEQUENCE</scope>
</reference>
<evidence type="ECO:0000313" key="11">
    <source>
        <dbReference type="EMBL" id="CBX27927.1"/>
    </source>
</evidence>
<dbReference type="InterPro" id="IPR036977">
    <property type="entry name" value="DNA_primase_Znf_CHC2"/>
</dbReference>
<dbReference type="GO" id="GO:1990077">
    <property type="term" value="C:primosome complex"/>
    <property type="evidence" value="ECO:0007669"/>
    <property type="project" value="UniProtKB-KW"/>
</dbReference>
<dbReference type="SUPFAM" id="SSF56731">
    <property type="entry name" value="DNA primase core"/>
    <property type="match status" value="1"/>
</dbReference>
<dbReference type="Gene3D" id="3.90.980.10">
    <property type="entry name" value="DNA primase, catalytic core, N-terminal domain"/>
    <property type="match status" value="1"/>
</dbReference>
<evidence type="ECO:0000256" key="5">
    <source>
        <dbReference type="ARBA" id="ARBA00022705"/>
    </source>
</evidence>
<evidence type="ECO:0000256" key="8">
    <source>
        <dbReference type="ARBA" id="ARBA00022833"/>
    </source>
</evidence>
<keyword evidence="4" id="KW-0548">Nucleotidyltransferase</keyword>
<keyword evidence="2" id="KW-0639">Primosome</keyword>
<dbReference type="EMBL" id="FR695868">
    <property type="protein sequence ID" value="CBX27927.1"/>
    <property type="molecule type" value="Genomic_DNA"/>
</dbReference>
<evidence type="ECO:0000256" key="9">
    <source>
        <dbReference type="ARBA" id="ARBA00023163"/>
    </source>
</evidence>
<accession>E1YBI3</accession>
<dbReference type="CDD" id="cd03364">
    <property type="entry name" value="TOPRIM_DnaG_primases"/>
    <property type="match status" value="1"/>
</dbReference>
<evidence type="ECO:0000256" key="2">
    <source>
        <dbReference type="ARBA" id="ARBA00022515"/>
    </source>
</evidence>
<dbReference type="PANTHER" id="PTHR30313">
    <property type="entry name" value="DNA PRIMASE"/>
    <property type="match status" value="1"/>
</dbReference>
<dbReference type="GO" id="GO:0000428">
    <property type="term" value="C:DNA-directed RNA polymerase complex"/>
    <property type="evidence" value="ECO:0007669"/>
    <property type="project" value="UniProtKB-KW"/>
</dbReference>
<keyword evidence="1" id="KW-0240">DNA-directed RNA polymerase</keyword>
<dbReference type="InterPro" id="IPR034151">
    <property type="entry name" value="TOPRIM_DnaG_bac"/>
</dbReference>
<keyword evidence="8" id="KW-0862">Zinc</keyword>
<dbReference type="Pfam" id="PF08275">
    <property type="entry name" value="DNAG_N"/>
    <property type="match status" value="1"/>
</dbReference>
<dbReference type="GO" id="GO:0006269">
    <property type="term" value="P:DNA replication, synthesis of primer"/>
    <property type="evidence" value="ECO:0007669"/>
    <property type="project" value="UniProtKB-KW"/>
</dbReference>